<evidence type="ECO:0000256" key="1">
    <source>
        <dbReference type="ARBA" id="ARBA00004651"/>
    </source>
</evidence>
<dbReference type="NCBIfam" id="TIGR00494">
    <property type="entry name" value="crcB"/>
    <property type="match status" value="1"/>
</dbReference>
<dbReference type="InterPro" id="IPR003691">
    <property type="entry name" value="FluC"/>
</dbReference>
<comment type="activity regulation">
    <text evidence="11">Na(+) is not transported, but it plays an essential structural role and its presence is essential for fluoride channel function.</text>
</comment>
<evidence type="ECO:0000256" key="6">
    <source>
        <dbReference type="ARBA" id="ARBA00023065"/>
    </source>
</evidence>
<organism evidence="12 13">
    <name type="scientific">Candidatus Gallibacteroides avistercoris</name>
    <dbReference type="NCBI Taxonomy" id="2840833"/>
    <lineage>
        <taxon>Bacteria</taxon>
        <taxon>Pseudomonadati</taxon>
        <taxon>Bacteroidota</taxon>
        <taxon>Bacteroidia</taxon>
        <taxon>Bacteroidales</taxon>
        <taxon>Bacteroidaceae</taxon>
        <taxon>Bacteroidaceae incertae sedis</taxon>
        <taxon>Candidatus Gallibacteroides</taxon>
    </lineage>
</organism>
<feature type="transmembrane region" description="Helical" evidence="11">
    <location>
        <begin position="67"/>
        <end position="84"/>
    </location>
</feature>
<sequence>MKLLFCIGAGGFLGSISRYLLSRYIASHWDSAFPLATWIVNLSGCLLIGILIGLFARADWFTEGWRAALVIGFCGSFTTFSTFAGESLSLLKENAFGTMALYALSSFALGLLFVYVGVQIVQVVK</sequence>
<gene>
    <name evidence="11 12" type="primary">crcB</name>
    <name evidence="11" type="synonym">fluC</name>
    <name evidence="12" type="ORF">IAB03_08470</name>
</gene>
<dbReference type="PANTHER" id="PTHR28259">
    <property type="entry name" value="FLUORIDE EXPORT PROTEIN 1-RELATED"/>
    <property type="match status" value="1"/>
</dbReference>
<comment type="similarity">
    <text evidence="9 11">Belongs to the fluoride channel Fluc/FEX (TC 1.A.43) family.</text>
</comment>
<keyword evidence="5 11" id="KW-1133">Transmembrane helix</keyword>
<dbReference type="GO" id="GO:0005886">
    <property type="term" value="C:plasma membrane"/>
    <property type="evidence" value="ECO:0007669"/>
    <property type="project" value="UniProtKB-SubCell"/>
</dbReference>
<keyword evidence="2 11" id="KW-1003">Cell membrane</keyword>
<keyword evidence="8 11" id="KW-0407">Ion channel</keyword>
<dbReference type="AlphaFoldDB" id="A0A9D1SD66"/>
<keyword evidence="4 11" id="KW-0812">Transmembrane</keyword>
<reference evidence="12" key="1">
    <citation type="submission" date="2020-10" db="EMBL/GenBank/DDBJ databases">
        <authorList>
            <person name="Gilroy R."/>
        </authorList>
    </citation>
    <scope>NUCLEOTIDE SEQUENCE</scope>
    <source>
        <strain evidence="12">CHK158-818</strain>
    </source>
</reference>
<comment type="function">
    <text evidence="11">Fluoride-specific ion channel. Important for reducing fluoride concentration in the cell, thus reducing its toxicity.</text>
</comment>
<evidence type="ECO:0000256" key="7">
    <source>
        <dbReference type="ARBA" id="ARBA00023136"/>
    </source>
</evidence>
<dbReference type="Pfam" id="PF02537">
    <property type="entry name" value="CRCB"/>
    <property type="match status" value="1"/>
</dbReference>
<evidence type="ECO:0000256" key="10">
    <source>
        <dbReference type="ARBA" id="ARBA00035585"/>
    </source>
</evidence>
<protein>
    <recommendedName>
        <fullName evidence="11">Fluoride-specific ion channel FluC</fullName>
    </recommendedName>
</protein>
<evidence type="ECO:0000256" key="8">
    <source>
        <dbReference type="ARBA" id="ARBA00023303"/>
    </source>
</evidence>
<feature type="transmembrane region" description="Helical" evidence="11">
    <location>
        <begin position="96"/>
        <end position="118"/>
    </location>
</feature>
<feature type="transmembrane region" description="Helical" evidence="11">
    <location>
        <begin position="32"/>
        <end position="55"/>
    </location>
</feature>
<accession>A0A9D1SD66</accession>
<evidence type="ECO:0000256" key="5">
    <source>
        <dbReference type="ARBA" id="ARBA00022989"/>
    </source>
</evidence>
<comment type="subcellular location">
    <subcellularLocation>
        <location evidence="1 11">Cell membrane</location>
        <topology evidence="1 11">Multi-pass membrane protein</topology>
    </subcellularLocation>
</comment>
<keyword evidence="6 11" id="KW-0406">Ion transport</keyword>
<evidence type="ECO:0000256" key="11">
    <source>
        <dbReference type="HAMAP-Rule" id="MF_00454"/>
    </source>
</evidence>
<dbReference type="HAMAP" id="MF_00454">
    <property type="entry name" value="FluC"/>
    <property type="match status" value="1"/>
</dbReference>
<keyword evidence="11" id="KW-0813">Transport</keyword>
<evidence type="ECO:0000313" key="13">
    <source>
        <dbReference type="Proteomes" id="UP000824112"/>
    </source>
</evidence>
<keyword evidence="3" id="KW-0997">Cell inner membrane</keyword>
<comment type="catalytic activity">
    <reaction evidence="10">
        <text>fluoride(in) = fluoride(out)</text>
        <dbReference type="Rhea" id="RHEA:76159"/>
        <dbReference type="ChEBI" id="CHEBI:17051"/>
    </reaction>
    <physiologicalReaction direction="left-to-right" evidence="10">
        <dbReference type="Rhea" id="RHEA:76160"/>
    </physiologicalReaction>
</comment>
<feature type="binding site" evidence="11">
    <location>
        <position position="75"/>
    </location>
    <ligand>
        <name>Na(+)</name>
        <dbReference type="ChEBI" id="CHEBI:29101"/>
        <note>structural</note>
    </ligand>
</feature>
<feature type="binding site" evidence="11">
    <location>
        <position position="78"/>
    </location>
    <ligand>
        <name>Na(+)</name>
        <dbReference type="ChEBI" id="CHEBI:29101"/>
        <note>structural</note>
    </ligand>
</feature>
<dbReference type="PANTHER" id="PTHR28259:SF1">
    <property type="entry name" value="FLUORIDE EXPORT PROTEIN 1-RELATED"/>
    <property type="match status" value="1"/>
</dbReference>
<evidence type="ECO:0000256" key="4">
    <source>
        <dbReference type="ARBA" id="ARBA00022692"/>
    </source>
</evidence>
<comment type="caution">
    <text evidence="12">The sequence shown here is derived from an EMBL/GenBank/DDBJ whole genome shotgun (WGS) entry which is preliminary data.</text>
</comment>
<dbReference type="GO" id="GO:0140114">
    <property type="term" value="P:cellular detoxification of fluoride"/>
    <property type="evidence" value="ECO:0007669"/>
    <property type="project" value="UniProtKB-UniRule"/>
</dbReference>
<evidence type="ECO:0000313" key="12">
    <source>
        <dbReference type="EMBL" id="HIU55821.1"/>
    </source>
</evidence>
<dbReference type="GO" id="GO:0046872">
    <property type="term" value="F:metal ion binding"/>
    <property type="evidence" value="ECO:0007669"/>
    <property type="project" value="UniProtKB-KW"/>
</dbReference>
<evidence type="ECO:0000256" key="2">
    <source>
        <dbReference type="ARBA" id="ARBA00022475"/>
    </source>
</evidence>
<keyword evidence="11" id="KW-0915">Sodium</keyword>
<dbReference type="GO" id="GO:0062054">
    <property type="term" value="F:fluoride channel activity"/>
    <property type="evidence" value="ECO:0007669"/>
    <property type="project" value="UniProtKB-UniRule"/>
</dbReference>
<reference evidence="12" key="2">
    <citation type="journal article" date="2021" name="PeerJ">
        <title>Extensive microbial diversity within the chicken gut microbiome revealed by metagenomics and culture.</title>
        <authorList>
            <person name="Gilroy R."/>
            <person name="Ravi A."/>
            <person name="Getino M."/>
            <person name="Pursley I."/>
            <person name="Horton D.L."/>
            <person name="Alikhan N.F."/>
            <person name="Baker D."/>
            <person name="Gharbi K."/>
            <person name="Hall N."/>
            <person name="Watson M."/>
            <person name="Adriaenssens E.M."/>
            <person name="Foster-Nyarko E."/>
            <person name="Jarju S."/>
            <person name="Secka A."/>
            <person name="Antonio M."/>
            <person name="Oren A."/>
            <person name="Chaudhuri R.R."/>
            <person name="La Ragione R."/>
            <person name="Hildebrand F."/>
            <person name="Pallen M.J."/>
        </authorList>
    </citation>
    <scope>NUCLEOTIDE SEQUENCE</scope>
    <source>
        <strain evidence="12">CHK158-818</strain>
    </source>
</reference>
<evidence type="ECO:0000256" key="9">
    <source>
        <dbReference type="ARBA" id="ARBA00035120"/>
    </source>
</evidence>
<proteinExistence type="inferred from homology"/>
<name>A0A9D1SD66_9BACT</name>
<keyword evidence="11" id="KW-0479">Metal-binding</keyword>
<dbReference type="Proteomes" id="UP000824112">
    <property type="component" value="Unassembled WGS sequence"/>
</dbReference>
<keyword evidence="7 11" id="KW-0472">Membrane</keyword>
<dbReference type="EMBL" id="DVNA01000191">
    <property type="protein sequence ID" value="HIU55821.1"/>
    <property type="molecule type" value="Genomic_DNA"/>
</dbReference>
<evidence type="ECO:0000256" key="3">
    <source>
        <dbReference type="ARBA" id="ARBA00022519"/>
    </source>
</evidence>